<sequence>MSLYQFTIAISDAVREALPAAVAAATATARHDSVQQQQQPKPPQFRFREFHSTDNTTVTDYFKRFDWALQLSKISEDQYANYARVHMGSELNDASKFLVSPEEPETCSYKDLCKLLIGHFDSKKNKYAESVKFRSVVQNKEEPVAKFALRLKQAAAHCEYGSFLDRTTIARYC</sequence>
<evidence type="ECO:0000313" key="2">
    <source>
        <dbReference type="Proteomes" id="UP001239111"/>
    </source>
</evidence>
<accession>A0ACC2NIX4</accession>
<organism evidence="1 2">
    <name type="scientific">Eretmocerus hayati</name>
    <dbReference type="NCBI Taxonomy" id="131215"/>
    <lineage>
        <taxon>Eukaryota</taxon>
        <taxon>Metazoa</taxon>
        <taxon>Ecdysozoa</taxon>
        <taxon>Arthropoda</taxon>
        <taxon>Hexapoda</taxon>
        <taxon>Insecta</taxon>
        <taxon>Pterygota</taxon>
        <taxon>Neoptera</taxon>
        <taxon>Endopterygota</taxon>
        <taxon>Hymenoptera</taxon>
        <taxon>Apocrita</taxon>
        <taxon>Proctotrupomorpha</taxon>
        <taxon>Chalcidoidea</taxon>
        <taxon>Aphelinidae</taxon>
        <taxon>Aphelininae</taxon>
        <taxon>Eretmocerus</taxon>
    </lineage>
</organism>
<keyword evidence="2" id="KW-1185">Reference proteome</keyword>
<gene>
    <name evidence="1" type="ORF">QAD02_002379</name>
</gene>
<dbReference type="Proteomes" id="UP001239111">
    <property type="component" value="Chromosome 3"/>
</dbReference>
<protein>
    <submittedName>
        <fullName evidence="1">Uncharacterized protein</fullName>
    </submittedName>
</protein>
<reference evidence="1" key="1">
    <citation type="submission" date="2023-04" db="EMBL/GenBank/DDBJ databases">
        <title>A chromosome-level genome assembly of the parasitoid wasp Eretmocerus hayati.</title>
        <authorList>
            <person name="Zhong Y."/>
            <person name="Liu S."/>
            <person name="Liu Y."/>
        </authorList>
    </citation>
    <scope>NUCLEOTIDE SEQUENCE</scope>
    <source>
        <strain evidence="1">ZJU_SS_LIU_2023</strain>
    </source>
</reference>
<dbReference type="EMBL" id="CM056743">
    <property type="protein sequence ID" value="KAJ8671120.1"/>
    <property type="molecule type" value="Genomic_DNA"/>
</dbReference>
<evidence type="ECO:0000313" key="1">
    <source>
        <dbReference type="EMBL" id="KAJ8671120.1"/>
    </source>
</evidence>
<comment type="caution">
    <text evidence="1">The sequence shown here is derived from an EMBL/GenBank/DDBJ whole genome shotgun (WGS) entry which is preliminary data.</text>
</comment>
<proteinExistence type="predicted"/>
<name>A0ACC2NIX4_9HYME</name>